<dbReference type="RefSeq" id="XP_022144483.1">
    <property type="nucleotide sequence ID" value="XM_022288791.1"/>
</dbReference>
<comment type="cofactor">
    <cofactor evidence="2">
        <name>Mg(2+)</name>
        <dbReference type="ChEBI" id="CHEBI:18420"/>
    </cofactor>
</comment>
<keyword evidence="9" id="KW-0464">Manganese</keyword>
<dbReference type="InterPro" id="IPR015655">
    <property type="entry name" value="PP2C"/>
</dbReference>
<evidence type="ECO:0000256" key="11">
    <source>
        <dbReference type="ARBA" id="ARBA00048336"/>
    </source>
</evidence>
<dbReference type="RefSeq" id="XP_022144482.1">
    <property type="nucleotide sequence ID" value="XM_022288790.1"/>
</dbReference>
<dbReference type="GeneID" id="111014162"/>
<dbReference type="KEGG" id="mcha:111014162"/>
<name>A0A6J1CTD7_MOMCH</name>
<dbReference type="InterPro" id="IPR036457">
    <property type="entry name" value="PPM-type-like_dom_sf"/>
</dbReference>
<evidence type="ECO:0000256" key="7">
    <source>
        <dbReference type="ARBA" id="ARBA00022842"/>
    </source>
</evidence>
<sequence length="487" mass="53499">MGSCLSAESRSPLPGSPTSPALGSGKNRKNSRRRNSSRNSSFGDLPLHQLPGRLCLNGFSDVASLFTQQGKKGTNQDAMIVWENFGSRTDTIFCGVFDGHGPYGHMVAKKVRDSLPLRLSAHWEVNLTTDDVLKEISLNTGSINSDEATSFLSADEEFRASTDVDGTEKQPEIFHTLRDSFFKAFKVMDRELRMHQTIDCFCSGTTAVTMVKQGQDLVIGNVGDSRAVLGTRDTDGSLVAIQLTVDLKPNLPAEAERIRKCKGRVFALQDEPDVPRVWLPNSNSPGLAMARAFGDFCLKDFGLISVPEISYRRLTEKDKFIVLATDGIWDVLSNKEVVDIVASAPKRTTAARTLVETAVKAWKYKYPTSKIDDCAVVCLFLDSNSSTLSSASNAKSEEQHTTSADQVISSAVENEDLSGLNGLIRSGTVRTSKEILQDGSEEEDEFKEEEHYEVGIEWSALEGVSRVNTLVNLPRFDPGKEEKKGRK</sequence>
<dbReference type="GO" id="GO:0004722">
    <property type="term" value="F:protein serine/threonine phosphatase activity"/>
    <property type="evidence" value="ECO:0007669"/>
    <property type="project" value="UniProtKB-EC"/>
</dbReference>
<keyword evidence="8" id="KW-0904">Protein phosphatase</keyword>
<accession>A0A6J1CTD7</accession>
<dbReference type="SUPFAM" id="SSF81606">
    <property type="entry name" value="PP2C-like"/>
    <property type="match status" value="1"/>
</dbReference>
<dbReference type="AlphaFoldDB" id="A0A6J1CTD7"/>
<feature type="region of interest" description="Disordered" evidence="12">
    <location>
        <begin position="1"/>
        <end position="45"/>
    </location>
</feature>
<evidence type="ECO:0000256" key="4">
    <source>
        <dbReference type="ARBA" id="ARBA00013081"/>
    </source>
</evidence>
<evidence type="ECO:0000256" key="12">
    <source>
        <dbReference type="SAM" id="MobiDB-lite"/>
    </source>
</evidence>
<evidence type="ECO:0000256" key="8">
    <source>
        <dbReference type="ARBA" id="ARBA00022912"/>
    </source>
</evidence>
<gene>
    <name evidence="15 16" type="primary">LOC111014162</name>
</gene>
<dbReference type="SMART" id="SM00332">
    <property type="entry name" value="PP2Cc"/>
    <property type="match status" value="1"/>
</dbReference>
<proteinExistence type="inferred from homology"/>
<feature type="compositionally biased region" description="Basic residues" evidence="12">
    <location>
        <begin position="26"/>
        <end position="36"/>
    </location>
</feature>
<dbReference type="PROSITE" id="PS51746">
    <property type="entry name" value="PPM_2"/>
    <property type="match status" value="1"/>
</dbReference>
<dbReference type="InterPro" id="IPR001932">
    <property type="entry name" value="PPM-type_phosphatase-like_dom"/>
</dbReference>
<evidence type="ECO:0000259" key="13">
    <source>
        <dbReference type="PROSITE" id="PS51746"/>
    </source>
</evidence>
<protein>
    <recommendedName>
        <fullName evidence="4">protein-serine/threonine phosphatase</fullName>
        <ecNumber evidence="4">3.1.3.16</ecNumber>
    </recommendedName>
</protein>
<dbReference type="Pfam" id="PF00481">
    <property type="entry name" value="PP2C"/>
    <property type="match status" value="1"/>
</dbReference>
<dbReference type="PANTHER" id="PTHR47992">
    <property type="entry name" value="PROTEIN PHOSPHATASE"/>
    <property type="match status" value="1"/>
</dbReference>
<evidence type="ECO:0000313" key="15">
    <source>
        <dbReference type="RefSeq" id="XP_022144482.1"/>
    </source>
</evidence>
<dbReference type="Proteomes" id="UP000504603">
    <property type="component" value="Unplaced"/>
</dbReference>
<dbReference type="OrthoDB" id="10264738at2759"/>
<keyword evidence="5" id="KW-0479">Metal-binding</keyword>
<evidence type="ECO:0000256" key="9">
    <source>
        <dbReference type="ARBA" id="ARBA00023211"/>
    </source>
</evidence>
<keyword evidence="6" id="KW-0378">Hydrolase</keyword>
<evidence type="ECO:0000256" key="5">
    <source>
        <dbReference type="ARBA" id="ARBA00022723"/>
    </source>
</evidence>
<evidence type="ECO:0000313" key="14">
    <source>
        <dbReference type="Proteomes" id="UP000504603"/>
    </source>
</evidence>
<comment type="similarity">
    <text evidence="3">Belongs to the PP2C family.</text>
</comment>
<organism evidence="14 16">
    <name type="scientific">Momordica charantia</name>
    <name type="common">Bitter gourd</name>
    <name type="synonym">Balsam pear</name>
    <dbReference type="NCBI Taxonomy" id="3673"/>
    <lineage>
        <taxon>Eukaryota</taxon>
        <taxon>Viridiplantae</taxon>
        <taxon>Streptophyta</taxon>
        <taxon>Embryophyta</taxon>
        <taxon>Tracheophyta</taxon>
        <taxon>Spermatophyta</taxon>
        <taxon>Magnoliopsida</taxon>
        <taxon>eudicotyledons</taxon>
        <taxon>Gunneridae</taxon>
        <taxon>Pentapetalae</taxon>
        <taxon>rosids</taxon>
        <taxon>fabids</taxon>
        <taxon>Cucurbitales</taxon>
        <taxon>Cucurbitaceae</taxon>
        <taxon>Momordiceae</taxon>
        <taxon>Momordica</taxon>
    </lineage>
</organism>
<evidence type="ECO:0000256" key="10">
    <source>
        <dbReference type="ARBA" id="ARBA00047761"/>
    </source>
</evidence>
<feature type="domain" description="PPM-type phosphatase" evidence="13">
    <location>
        <begin position="62"/>
        <end position="381"/>
    </location>
</feature>
<evidence type="ECO:0000313" key="16">
    <source>
        <dbReference type="RefSeq" id="XP_022144483.1"/>
    </source>
</evidence>
<evidence type="ECO:0000256" key="6">
    <source>
        <dbReference type="ARBA" id="ARBA00022801"/>
    </source>
</evidence>
<comment type="cofactor">
    <cofactor evidence="1">
        <name>Mn(2+)</name>
        <dbReference type="ChEBI" id="CHEBI:29035"/>
    </cofactor>
</comment>
<keyword evidence="7" id="KW-0460">Magnesium</keyword>
<comment type="catalytic activity">
    <reaction evidence="10">
        <text>O-phospho-L-seryl-[protein] + H2O = L-seryl-[protein] + phosphate</text>
        <dbReference type="Rhea" id="RHEA:20629"/>
        <dbReference type="Rhea" id="RHEA-COMP:9863"/>
        <dbReference type="Rhea" id="RHEA-COMP:11604"/>
        <dbReference type="ChEBI" id="CHEBI:15377"/>
        <dbReference type="ChEBI" id="CHEBI:29999"/>
        <dbReference type="ChEBI" id="CHEBI:43474"/>
        <dbReference type="ChEBI" id="CHEBI:83421"/>
        <dbReference type="EC" id="3.1.3.16"/>
    </reaction>
</comment>
<evidence type="ECO:0000256" key="3">
    <source>
        <dbReference type="ARBA" id="ARBA00006702"/>
    </source>
</evidence>
<dbReference type="GO" id="GO:0046872">
    <property type="term" value="F:metal ion binding"/>
    <property type="evidence" value="ECO:0007669"/>
    <property type="project" value="UniProtKB-KW"/>
</dbReference>
<dbReference type="EC" id="3.1.3.16" evidence="4"/>
<dbReference type="Gene3D" id="3.60.40.10">
    <property type="entry name" value="PPM-type phosphatase domain"/>
    <property type="match status" value="1"/>
</dbReference>
<evidence type="ECO:0000256" key="2">
    <source>
        <dbReference type="ARBA" id="ARBA00001946"/>
    </source>
</evidence>
<dbReference type="CDD" id="cd00143">
    <property type="entry name" value="PP2Cc"/>
    <property type="match status" value="1"/>
</dbReference>
<dbReference type="FunFam" id="3.60.40.10:FF:000024">
    <property type="entry name" value="probable protein phosphatase 2C 33"/>
    <property type="match status" value="1"/>
</dbReference>
<keyword evidence="14" id="KW-1185">Reference proteome</keyword>
<evidence type="ECO:0000256" key="1">
    <source>
        <dbReference type="ARBA" id="ARBA00001936"/>
    </source>
</evidence>
<reference evidence="15 16" key="1">
    <citation type="submission" date="2025-04" db="UniProtKB">
        <authorList>
            <consortium name="RefSeq"/>
        </authorList>
    </citation>
    <scope>IDENTIFICATION</scope>
    <source>
        <strain evidence="15 16">OHB3-1</strain>
    </source>
</reference>
<comment type="catalytic activity">
    <reaction evidence="11">
        <text>O-phospho-L-threonyl-[protein] + H2O = L-threonyl-[protein] + phosphate</text>
        <dbReference type="Rhea" id="RHEA:47004"/>
        <dbReference type="Rhea" id="RHEA-COMP:11060"/>
        <dbReference type="Rhea" id="RHEA-COMP:11605"/>
        <dbReference type="ChEBI" id="CHEBI:15377"/>
        <dbReference type="ChEBI" id="CHEBI:30013"/>
        <dbReference type="ChEBI" id="CHEBI:43474"/>
        <dbReference type="ChEBI" id="CHEBI:61977"/>
        <dbReference type="EC" id="3.1.3.16"/>
    </reaction>
</comment>